<dbReference type="Gene3D" id="3.55.50.10">
    <property type="entry name" value="Baseplate protein-like domains"/>
    <property type="match status" value="1"/>
</dbReference>
<comment type="caution">
    <text evidence="5">The sequence shown here is derived from an EMBL/GenBank/DDBJ whole genome shotgun (WGS) entry which is preliminary data.</text>
</comment>
<dbReference type="InterPro" id="IPR018769">
    <property type="entry name" value="VgrG2_DUF2345"/>
</dbReference>
<gene>
    <name evidence="5" type="ORF">GCM10017655_23440</name>
</gene>
<evidence type="ECO:0000259" key="4">
    <source>
        <dbReference type="Pfam" id="PF13296"/>
    </source>
</evidence>
<feature type="domain" description="Gp5/Type VI secretion system Vgr protein OB-fold" evidence="2">
    <location>
        <begin position="428"/>
        <end position="478"/>
    </location>
</feature>
<dbReference type="Pfam" id="PF10106">
    <property type="entry name" value="DUF2345"/>
    <property type="match status" value="1"/>
</dbReference>
<dbReference type="Pfam" id="PF13296">
    <property type="entry name" value="T6SS_Vgr"/>
    <property type="match status" value="1"/>
</dbReference>
<dbReference type="Proteomes" id="UP001143328">
    <property type="component" value="Unassembled WGS sequence"/>
</dbReference>
<dbReference type="AlphaFoldDB" id="A0A9W6K5Q2"/>
<dbReference type="Gene3D" id="2.30.110.50">
    <property type="match status" value="1"/>
</dbReference>
<comment type="similarity">
    <text evidence="1">Belongs to the VgrG protein family.</text>
</comment>
<dbReference type="RefSeq" id="WP_271195469.1">
    <property type="nucleotide sequence ID" value="NZ_BSFN01000005.1"/>
</dbReference>
<accession>A0A9W6K5Q2</accession>
<dbReference type="SUPFAM" id="SSF69255">
    <property type="entry name" value="gp5 N-terminal domain-like"/>
    <property type="match status" value="1"/>
</dbReference>
<sequence>MARQPAVPFFDHSRHRLLVRTVDIAFDVLAFRGEEGLSKPFAYHIEFTSTVCDIAADEMLGQEASFSLHARAAHPPSHVTNVEAAKPLRTIYGVITRFKRVAGSNDQACYEVLLEPRLALLQRGQQYRIYQQKSVPQIVESILRSRHGFRGQDLLFALHREYPKREQVMQYGESDLTFIARLLAEVGIWYRFTSDDRLGIEVVEFHDDQRAYQFGIELPYRPPSGTSSSGQDGVWHLQSSHAVIERQVLVRSYTPRDATAHLDGEMVARSSASTTYGEDCRFGEPYVAMGDALAEREDLESESGYFFARLHQEQFLNRQTHLSGISSSASLAPGQVLSISGGAPHAFASGALLTELTTTAARDRSLTVEFKAIPFSQQYCFRPQPLAKPQIAGTVPARITSTQTNHPYGHINLEGRYKVSFLFDRDTWASGAESLWLRLARPYAGATHGLHLPLLAGTEVAIAFEEGDPDRPYIAHALHDSKHADPVTLRNYKRNVLRTPANNKLRLDDSRGQEHIKLSTEHSGKSQLNLGHLVDGDRKKRGEGFELRTDGWGAIRAGKGLFISAEEQRGAGGEVLAMNAATAMVEGARQQTIQCQEVALAHNSRQPSLDGLQHLQSDTKGLQGAAILLSAPQGISAVTPASLLLRSGGALHLQSQSEINMAAAERLSIQASQTITLVARQEGLRLVSGNGPLEVESHGSLLNLIAKHDITVQTAEGHMQLTAKNGITLASGGGFIRITPQGEVHVHSTGALLLKGQHRFIVPESKQFPLPQLPNFACASCLLAAVLGPVAALPREGQA</sequence>
<evidence type="ECO:0000259" key="2">
    <source>
        <dbReference type="Pfam" id="PF04717"/>
    </source>
</evidence>
<dbReference type="Pfam" id="PF04717">
    <property type="entry name" value="Phage_base_V"/>
    <property type="match status" value="1"/>
</dbReference>
<feature type="domain" description="Putative type VI secretion system Rhs element associated Vgr" evidence="4">
    <location>
        <begin position="498"/>
        <end position="597"/>
    </location>
</feature>
<evidence type="ECO:0000259" key="3">
    <source>
        <dbReference type="Pfam" id="PF10106"/>
    </source>
</evidence>
<evidence type="ECO:0000313" key="6">
    <source>
        <dbReference type="Proteomes" id="UP001143328"/>
    </source>
</evidence>
<protein>
    <submittedName>
        <fullName evidence="5">Type IV secretion protein Rhs</fullName>
    </submittedName>
</protein>
<keyword evidence="6" id="KW-1185">Reference proteome</keyword>
<name>A0A9W6K5Q2_9PSED</name>
<dbReference type="Gene3D" id="4.10.220.110">
    <property type="match status" value="1"/>
</dbReference>
<dbReference type="InterPro" id="IPR006533">
    <property type="entry name" value="T6SS_Vgr_RhsGE"/>
</dbReference>
<dbReference type="EMBL" id="BSFN01000005">
    <property type="protein sequence ID" value="GLK89282.1"/>
    <property type="molecule type" value="Genomic_DNA"/>
</dbReference>
<proteinExistence type="inferred from homology"/>
<dbReference type="InterPro" id="IPR006531">
    <property type="entry name" value="Gp5/Vgr_OB"/>
</dbReference>
<evidence type="ECO:0000313" key="5">
    <source>
        <dbReference type="EMBL" id="GLK89282.1"/>
    </source>
</evidence>
<dbReference type="Gene3D" id="2.40.50.230">
    <property type="entry name" value="Gp5 N-terminal domain"/>
    <property type="match status" value="1"/>
</dbReference>
<reference evidence="5" key="1">
    <citation type="journal article" date="2014" name="Int. J. Syst. Evol. Microbiol.">
        <title>Complete genome sequence of Corynebacterium casei LMG S-19264T (=DSM 44701T), isolated from a smear-ripened cheese.</title>
        <authorList>
            <consortium name="US DOE Joint Genome Institute (JGI-PGF)"/>
            <person name="Walter F."/>
            <person name="Albersmeier A."/>
            <person name="Kalinowski J."/>
            <person name="Ruckert C."/>
        </authorList>
    </citation>
    <scope>NUCLEOTIDE SEQUENCE</scope>
    <source>
        <strain evidence="5">VKM B-2935</strain>
    </source>
</reference>
<feature type="domain" description="DUF2345" evidence="3">
    <location>
        <begin position="617"/>
        <end position="760"/>
    </location>
</feature>
<reference evidence="5" key="2">
    <citation type="submission" date="2023-01" db="EMBL/GenBank/DDBJ databases">
        <authorList>
            <person name="Sun Q."/>
            <person name="Evtushenko L."/>
        </authorList>
    </citation>
    <scope>NUCLEOTIDE SEQUENCE</scope>
    <source>
        <strain evidence="5">VKM B-2935</strain>
    </source>
</reference>
<dbReference type="InterPro" id="IPR028244">
    <property type="entry name" value="T6SS_Rhs_Vgr_dom"/>
</dbReference>
<dbReference type="InterPro" id="IPR017847">
    <property type="entry name" value="T6SS_RhsGE_Vgr_subset"/>
</dbReference>
<dbReference type="NCBIfam" id="TIGR03361">
    <property type="entry name" value="VI_Rhs_Vgr"/>
    <property type="match status" value="1"/>
</dbReference>
<organism evidence="5 6">
    <name type="scientific">Pseudomonas turukhanskensis</name>
    <dbReference type="NCBI Taxonomy" id="1806536"/>
    <lineage>
        <taxon>Bacteria</taxon>
        <taxon>Pseudomonadati</taxon>
        <taxon>Pseudomonadota</taxon>
        <taxon>Gammaproteobacteria</taxon>
        <taxon>Pseudomonadales</taxon>
        <taxon>Pseudomonadaceae</taxon>
        <taxon>Pseudomonas</taxon>
    </lineage>
</organism>
<dbReference type="Pfam" id="PF05954">
    <property type="entry name" value="Phage_GPD"/>
    <property type="match status" value="1"/>
</dbReference>
<dbReference type="InterPro" id="IPR037026">
    <property type="entry name" value="Vgr_OB-fold_dom_sf"/>
</dbReference>
<dbReference type="SUPFAM" id="SSF69279">
    <property type="entry name" value="Phage tail proteins"/>
    <property type="match status" value="2"/>
</dbReference>
<dbReference type="NCBIfam" id="TIGR01646">
    <property type="entry name" value="vgr_GE"/>
    <property type="match status" value="1"/>
</dbReference>
<evidence type="ECO:0000256" key="1">
    <source>
        <dbReference type="ARBA" id="ARBA00005558"/>
    </source>
</evidence>